<protein>
    <submittedName>
        <fullName evidence="2">Uncharacterized protein</fullName>
    </submittedName>
</protein>
<dbReference type="Proteomes" id="UP001314170">
    <property type="component" value="Unassembled WGS sequence"/>
</dbReference>
<comment type="caution">
    <text evidence="2">The sequence shown here is derived from an EMBL/GenBank/DDBJ whole genome shotgun (WGS) entry which is preliminary data.</text>
</comment>
<feature type="region of interest" description="Disordered" evidence="1">
    <location>
        <begin position="66"/>
        <end position="91"/>
    </location>
</feature>
<gene>
    <name evidence="2" type="ORF">DCAF_LOCUS4820</name>
</gene>
<evidence type="ECO:0000313" key="2">
    <source>
        <dbReference type="EMBL" id="CAK7327113.1"/>
    </source>
</evidence>
<dbReference type="EMBL" id="CAWUPB010000851">
    <property type="protein sequence ID" value="CAK7327113.1"/>
    <property type="molecule type" value="Genomic_DNA"/>
</dbReference>
<sequence>MGLANGGNEVIMDDGDGGGGGGLNGKSFGGLFHVRFVLKWLLILWAKLQRGCQFHLSMLRKRKETMKAQRMNSNPSPVLTTTQQMRGKKEKDRGVLATWGVL</sequence>
<evidence type="ECO:0000256" key="1">
    <source>
        <dbReference type="SAM" id="MobiDB-lite"/>
    </source>
</evidence>
<keyword evidence="3" id="KW-1185">Reference proteome</keyword>
<dbReference type="AlphaFoldDB" id="A0AAV1R161"/>
<evidence type="ECO:0000313" key="3">
    <source>
        <dbReference type="Proteomes" id="UP001314170"/>
    </source>
</evidence>
<name>A0AAV1R161_9ROSI</name>
<proteinExistence type="predicted"/>
<organism evidence="2 3">
    <name type="scientific">Dovyalis caffra</name>
    <dbReference type="NCBI Taxonomy" id="77055"/>
    <lineage>
        <taxon>Eukaryota</taxon>
        <taxon>Viridiplantae</taxon>
        <taxon>Streptophyta</taxon>
        <taxon>Embryophyta</taxon>
        <taxon>Tracheophyta</taxon>
        <taxon>Spermatophyta</taxon>
        <taxon>Magnoliopsida</taxon>
        <taxon>eudicotyledons</taxon>
        <taxon>Gunneridae</taxon>
        <taxon>Pentapetalae</taxon>
        <taxon>rosids</taxon>
        <taxon>fabids</taxon>
        <taxon>Malpighiales</taxon>
        <taxon>Salicaceae</taxon>
        <taxon>Flacourtieae</taxon>
        <taxon>Dovyalis</taxon>
    </lineage>
</organism>
<feature type="compositionally biased region" description="Polar residues" evidence="1">
    <location>
        <begin position="70"/>
        <end position="85"/>
    </location>
</feature>
<reference evidence="2 3" key="1">
    <citation type="submission" date="2024-01" db="EMBL/GenBank/DDBJ databases">
        <authorList>
            <person name="Waweru B."/>
        </authorList>
    </citation>
    <scope>NUCLEOTIDE SEQUENCE [LARGE SCALE GENOMIC DNA]</scope>
</reference>
<accession>A0AAV1R161</accession>